<organism evidence="1 2">
    <name type="scientific">Candidatus Nitrosocosmicus oleophilus</name>
    <dbReference type="NCBI Taxonomy" id="1353260"/>
    <lineage>
        <taxon>Archaea</taxon>
        <taxon>Nitrososphaerota</taxon>
        <taxon>Nitrososphaeria</taxon>
        <taxon>Nitrososphaerales</taxon>
        <taxon>Nitrososphaeraceae</taxon>
        <taxon>Candidatus Nitrosocosmicus</taxon>
    </lineage>
</organism>
<sequence length="74" mass="8674">MVGGFDGNQKDIHLGFTTGLTYRSHCGYWIDNLGIFFYLVYKISFPIVNDFSVVLHWAQLISVVKLLFDYREMY</sequence>
<name>A0A654LZR9_9ARCH</name>
<dbReference type="KEGG" id="taa:NMY3_01620"/>
<keyword evidence="2" id="KW-1185">Reference proteome</keyword>
<dbReference type="EMBL" id="CP012850">
    <property type="protein sequence ID" value="ALI35823.1"/>
    <property type="molecule type" value="Genomic_DNA"/>
</dbReference>
<evidence type="ECO:0000313" key="1">
    <source>
        <dbReference type="EMBL" id="ALI35823.1"/>
    </source>
</evidence>
<dbReference type="Proteomes" id="UP000058925">
    <property type="component" value="Chromosome"/>
</dbReference>
<evidence type="ECO:0000313" key="2">
    <source>
        <dbReference type="Proteomes" id="UP000058925"/>
    </source>
</evidence>
<accession>A0A654LZR9</accession>
<proteinExistence type="predicted"/>
<reference evidence="2" key="1">
    <citation type="submission" date="2015-10" db="EMBL/GenBank/DDBJ databases">
        <title>Niche specialization of a soil ammonia-oxidizing archaeon, Candidatus Nitrosocosmicus oleophilus.</title>
        <authorList>
            <person name="Jung M.-Y."/>
            <person name="Rhee S.-K."/>
        </authorList>
    </citation>
    <scope>NUCLEOTIDE SEQUENCE [LARGE SCALE GENOMIC DNA]</scope>
    <source>
        <strain evidence="2">MY3</strain>
    </source>
</reference>
<protein>
    <submittedName>
        <fullName evidence="1">Uncharacterized protein</fullName>
    </submittedName>
</protein>
<dbReference type="AlphaFoldDB" id="A0A654LZR9"/>
<gene>
    <name evidence="1" type="ORF">NMY3_01620</name>
</gene>